<keyword evidence="1" id="KW-0256">Endoplasmic reticulum</keyword>
<protein>
    <recommendedName>
        <fullName evidence="6">Endoplasmic reticulum resident protein 29 C-terminal domain-containing protein</fullName>
    </recommendedName>
</protein>
<accession>A0A0D3K9P0</accession>
<dbReference type="Gene3D" id="3.40.30.10">
    <property type="entry name" value="Glutaredoxin"/>
    <property type="match status" value="1"/>
</dbReference>
<name>A0A0D3K9P0_EMIH1</name>
<dbReference type="OMA" id="FPYGDKH"/>
<dbReference type="CDD" id="cd00238">
    <property type="entry name" value="ERp29c"/>
    <property type="match status" value="1"/>
</dbReference>
<dbReference type="GO" id="GO:0009306">
    <property type="term" value="P:protein secretion"/>
    <property type="evidence" value="ECO:0007669"/>
    <property type="project" value="InterPro"/>
</dbReference>
<dbReference type="eggNOG" id="ENOG502QSHC">
    <property type="taxonomic scope" value="Eukaryota"/>
</dbReference>
<dbReference type="KEGG" id="ehx:EMIHUDRAFT_441908"/>
<dbReference type="InterPro" id="IPR036249">
    <property type="entry name" value="Thioredoxin-like_sf"/>
</dbReference>
<dbReference type="PaxDb" id="2903-EOD32475"/>
<dbReference type="Proteomes" id="UP000013827">
    <property type="component" value="Unassembled WGS sequence"/>
</dbReference>
<dbReference type="STRING" id="2903.R1F0T3"/>
<evidence type="ECO:0000313" key="4">
    <source>
        <dbReference type="EnsemblProtists" id="EOD32475"/>
    </source>
</evidence>
<dbReference type="GeneID" id="17277747"/>
<proteinExistence type="predicted"/>
<dbReference type="InterPro" id="IPR036356">
    <property type="entry name" value="ERp29_C_sf"/>
</dbReference>
<dbReference type="InterPro" id="IPR016855">
    <property type="entry name" value="ERp29"/>
</dbReference>
<feature type="domain" description="Endoplasmic reticulum resident protein 29 C-terminal" evidence="2">
    <location>
        <begin position="141"/>
        <end position="227"/>
    </location>
</feature>
<dbReference type="SUPFAM" id="SSF52833">
    <property type="entry name" value="Thioredoxin-like"/>
    <property type="match status" value="1"/>
</dbReference>
<dbReference type="Gene3D" id="1.20.1150.12">
    <property type="entry name" value="Endoplasmic reticulum resident protein 29, C-terminal domain"/>
    <property type="match status" value="1"/>
</dbReference>
<reference evidence="5" key="1">
    <citation type="journal article" date="2013" name="Nature">
        <title>Pan genome of the phytoplankton Emiliania underpins its global distribution.</title>
        <authorList>
            <person name="Read B.A."/>
            <person name="Kegel J."/>
            <person name="Klute M.J."/>
            <person name="Kuo A."/>
            <person name="Lefebvre S.C."/>
            <person name="Maumus F."/>
            <person name="Mayer C."/>
            <person name="Miller J."/>
            <person name="Monier A."/>
            <person name="Salamov A."/>
            <person name="Young J."/>
            <person name="Aguilar M."/>
            <person name="Claverie J.M."/>
            <person name="Frickenhaus S."/>
            <person name="Gonzalez K."/>
            <person name="Herman E.K."/>
            <person name="Lin Y.C."/>
            <person name="Napier J."/>
            <person name="Ogata H."/>
            <person name="Sarno A.F."/>
            <person name="Shmutz J."/>
            <person name="Schroeder D."/>
            <person name="de Vargas C."/>
            <person name="Verret F."/>
            <person name="von Dassow P."/>
            <person name="Valentin K."/>
            <person name="Van de Peer Y."/>
            <person name="Wheeler G."/>
            <person name="Dacks J.B."/>
            <person name="Delwiche C.F."/>
            <person name="Dyhrman S.T."/>
            <person name="Glockner G."/>
            <person name="John U."/>
            <person name="Richards T."/>
            <person name="Worden A.Z."/>
            <person name="Zhang X."/>
            <person name="Grigoriev I.V."/>
            <person name="Allen A.E."/>
            <person name="Bidle K."/>
            <person name="Borodovsky M."/>
            <person name="Bowler C."/>
            <person name="Brownlee C."/>
            <person name="Cock J.M."/>
            <person name="Elias M."/>
            <person name="Gladyshev V.N."/>
            <person name="Groth M."/>
            <person name="Guda C."/>
            <person name="Hadaegh A."/>
            <person name="Iglesias-Rodriguez M.D."/>
            <person name="Jenkins J."/>
            <person name="Jones B.M."/>
            <person name="Lawson T."/>
            <person name="Leese F."/>
            <person name="Lindquist E."/>
            <person name="Lobanov A."/>
            <person name="Lomsadze A."/>
            <person name="Malik S.B."/>
            <person name="Marsh M.E."/>
            <person name="Mackinder L."/>
            <person name="Mock T."/>
            <person name="Mueller-Roeber B."/>
            <person name="Pagarete A."/>
            <person name="Parker M."/>
            <person name="Probert I."/>
            <person name="Quesneville H."/>
            <person name="Raines C."/>
            <person name="Rensing S.A."/>
            <person name="Riano-Pachon D.M."/>
            <person name="Richier S."/>
            <person name="Rokitta S."/>
            <person name="Shiraiwa Y."/>
            <person name="Soanes D.M."/>
            <person name="van der Giezen M."/>
            <person name="Wahlund T.M."/>
            <person name="Williams B."/>
            <person name="Wilson W."/>
            <person name="Wolfe G."/>
            <person name="Wurch L.L."/>
        </authorList>
    </citation>
    <scope>NUCLEOTIDE SEQUENCE</scope>
</reference>
<dbReference type="AlphaFoldDB" id="A0A0D3K9P0"/>
<dbReference type="InterPro" id="IPR011679">
    <property type="entry name" value="ERp29_C"/>
</dbReference>
<evidence type="ECO:0008006" key="6">
    <source>
        <dbReference type="Google" id="ProtNLM"/>
    </source>
</evidence>
<sequence>MSIVSLLLAPTLGYVDRGILKLDNTTFDKIVDGSRAVIVRFDKEYAYGDEHDAWKDFAKKVGESSASLLSCDVGVSEYGDKDNADIAERFSIKTDDFPQYRLWLKGSGSDKSPVVYSGEKKSDAFLRFVQEKAGVWIGLPGQVKELDAIAKKFGTAADKTGLVAEAKALGMSDEAAKYYLKVMDKAAADGGFISKETARLQKMIDDGSVKPAKKEQFGRRLNVLSSFA</sequence>
<dbReference type="EnsemblProtists" id="EOD32475">
    <property type="protein sequence ID" value="EOD32475"/>
    <property type="gene ID" value="EMIHUDRAFT_441908"/>
</dbReference>
<dbReference type="Pfam" id="PF07749">
    <property type="entry name" value="ERp29"/>
    <property type="match status" value="1"/>
</dbReference>
<dbReference type="InterPro" id="IPR012883">
    <property type="entry name" value="ERp29_N"/>
</dbReference>
<dbReference type="HOGENOM" id="CLU_061309_0_0_1"/>
<feature type="domain" description="ERp29 N-terminal" evidence="3">
    <location>
        <begin position="17"/>
        <end position="140"/>
    </location>
</feature>
<dbReference type="RefSeq" id="XP_005784904.1">
    <property type="nucleotide sequence ID" value="XM_005784847.1"/>
</dbReference>
<dbReference type="SUPFAM" id="SSF47933">
    <property type="entry name" value="ERP29 C domain-like"/>
    <property type="match status" value="1"/>
</dbReference>
<dbReference type="PANTHER" id="PTHR12211">
    <property type="entry name" value="ENDOPLASMIC RETICULUM PROTEIN ERP29"/>
    <property type="match status" value="1"/>
</dbReference>
<keyword evidence="5" id="KW-1185">Reference proteome</keyword>
<dbReference type="Pfam" id="PF07912">
    <property type="entry name" value="ERp29_N"/>
    <property type="match status" value="1"/>
</dbReference>
<evidence type="ECO:0000259" key="3">
    <source>
        <dbReference type="Pfam" id="PF07912"/>
    </source>
</evidence>
<organism evidence="4 5">
    <name type="scientific">Emiliania huxleyi (strain CCMP1516)</name>
    <dbReference type="NCBI Taxonomy" id="280463"/>
    <lineage>
        <taxon>Eukaryota</taxon>
        <taxon>Haptista</taxon>
        <taxon>Haptophyta</taxon>
        <taxon>Prymnesiophyceae</taxon>
        <taxon>Isochrysidales</taxon>
        <taxon>Noelaerhabdaceae</taxon>
        <taxon>Emiliania</taxon>
    </lineage>
</organism>
<evidence type="ECO:0000313" key="5">
    <source>
        <dbReference type="Proteomes" id="UP000013827"/>
    </source>
</evidence>
<dbReference type="GO" id="GO:0005788">
    <property type="term" value="C:endoplasmic reticulum lumen"/>
    <property type="evidence" value="ECO:0007669"/>
    <property type="project" value="InterPro"/>
</dbReference>
<reference evidence="4" key="2">
    <citation type="submission" date="2024-10" db="UniProtKB">
        <authorList>
            <consortium name="EnsemblProtists"/>
        </authorList>
    </citation>
    <scope>IDENTIFICATION</scope>
</reference>
<dbReference type="PANTHER" id="PTHR12211:SF0">
    <property type="entry name" value="ENDOPLASMIC RETICULUM RESIDENT PROTEIN 29"/>
    <property type="match status" value="1"/>
</dbReference>
<evidence type="ECO:0000259" key="2">
    <source>
        <dbReference type="Pfam" id="PF07749"/>
    </source>
</evidence>
<evidence type="ECO:0000256" key="1">
    <source>
        <dbReference type="ARBA" id="ARBA00022824"/>
    </source>
</evidence>